<accession>A0ABT7DU04</accession>
<dbReference type="RefSeq" id="WP_284099846.1">
    <property type="nucleotide sequence ID" value="NZ_JARRAF010000005.1"/>
</dbReference>
<evidence type="ECO:0000313" key="4">
    <source>
        <dbReference type="EMBL" id="MDK2123546.1"/>
    </source>
</evidence>
<evidence type="ECO:0000256" key="1">
    <source>
        <dbReference type="ARBA" id="ARBA00001946"/>
    </source>
</evidence>
<dbReference type="InterPro" id="IPR036412">
    <property type="entry name" value="HAD-like_sf"/>
</dbReference>
<dbReference type="EMBL" id="JARRAF010000005">
    <property type="protein sequence ID" value="MDK2123546.1"/>
    <property type="molecule type" value="Genomic_DNA"/>
</dbReference>
<dbReference type="PANTHER" id="PTHR46470">
    <property type="entry name" value="N-ACYLNEURAMINATE-9-PHOSPHATASE"/>
    <property type="match status" value="1"/>
</dbReference>
<dbReference type="NCBIfam" id="TIGR01549">
    <property type="entry name" value="HAD-SF-IA-v1"/>
    <property type="match status" value="1"/>
</dbReference>
<evidence type="ECO:0000256" key="3">
    <source>
        <dbReference type="ARBA" id="ARBA00022842"/>
    </source>
</evidence>
<dbReference type="InterPro" id="IPR023214">
    <property type="entry name" value="HAD_sf"/>
</dbReference>
<dbReference type="Proteomes" id="UP001172778">
    <property type="component" value="Unassembled WGS sequence"/>
</dbReference>
<evidence type="ECO:0000313" key="5">
    <source>
        <dbReference type="Proteomes" id="UP001172778"/>
    </source>
</evidence>
<comment type="caution">
    <text evidence="4">The sequence shown here is derived from an EMBL/GenBank/DDBJ whole genome shotgun (WGS) entry which is preliminary data.</text>
</comment>
<protein>
    <submittedName>
        <fullName evidence="4">HAD family hydrolase</fullName>
        <ecNumber evidence="4">3.1.3.-</ecNumber>
    </submittedName>
</protein>
<dbReference type="GO" id="GO:0016787">
    <property type="term" value="F:hydrolase activity"/>
    <property type="evidence" value="ECO:0007669"/>
    <property type="project" value="UniProtKB-KW"/>
</dbReference>
<dbReference type="Gene3D" id="1.20.120.710">
    <property type="entry name" value="Haloacid dehalogenase hydrolase-like domain"/>
    <property type="match status" value="1"/>
</dbReference>
<dbReference type="NCBIfam" id="TIGR01509">
    <property type="entry name" value="HAD-SF-IA-v3"/>
    <property type="match status" value="1"/>
</dbReference>
<dbReference type="Pfam" id="PF00702">
    <property type="entry name" value="Hydrolase"/>
    <property type="match status" value="1"/>
</dbReference>
<dbReference type="InterPro" id="IPR006439">
    <property type="entry name" value="HAD-SF_hydro_IA"/>
</dbReference>
<dbReference type="EC" id="3.1.3.-" evidence="4"/>
<dbReference type="SFLD" id="SFLDG01129">
    <property type="entry name" value="C1.5:_HAD__Beta-PGM__Phosphata"/>
    <property type="match status" value="1"/>
</dbReference>
<keyword evidence="5" id="KW-1185">Reference proteome</keyword>
<dbReference type="Gene3D" id="3.40.50.1000">
    <property type="entry name" value="HAD superfamily/HAD-like"/>
    <property type="match status" value="1"/>
</dbReference>
<dbReference type="InterPro" id="IPR051400">
    <property type="entry name" value="HAD-like_hydrolase"/>
</dbReference>
<keyword evidence="2 4" id="KW-0378">Hydrolase</keyword>
<organism evidence="4 5">
    <name type="scientific">Parachitinimonas caeni</name>
    <dbReference type="NCBI Taxonomy" id="3031301"/>
    <lineage>
        <taxon>Bacteria</taxon>
        <taxon>Pseudomonadati</taxon>
        <taxon>Pseudomonadota</taxon>
        <taxon>Betaproteobacteria</taxon>
        <taxon>Neisseriales</taxon>
        <taxon>Chitinibacteraceae</taxon>
        <taxon>Parachitinimonas</taxon>
    </lineage>
</organism>
<gene>
    <name evidence="4" type="ORF">PZA18_05725</name>
</gene>
<sequence length="237" mass="26450">MTIQAVLFDLDDTLFDYSHASQQAIRLVHSQLAAPSPDLTHFAERHHHYLEQVHAEFIVGRFCLNDARVERFRRLFAELGQSLSFDEAQDIGDRYRAEFMRNRRAMAGARQLLLTLQAHARIAIVSNNAHQEQINKLRHIGLDDCIDALVTSESAGIAKPAAGIFLKTLDELGCRPDQAVMVGDNWDADIEGALAAGLRAVWLNRHGLAAPAQSEVPQLLSLEDTHAICRLLLSRND</sequence>
<name>A0ABT7DU04_9NEIS</name>
<reference evidence="4" key="1">
    <citation type="submission" date="2023-03" db="EMBL/GenBank/DDBJ databases">
        <title>Chitinimonas shenzhenensis gen. nov., sp. nov., a novel member of family Burkholderiaceae isolated from activated sludge collected in Shen Zhen, China.</title>
        <authorList>
            <person name="Wang X."/>
        </authorList>
    </citation>
    <scope>NUCLEOTIDE SEQUENCE</scope>
    <source>
        <strain evidence="4">DQS-5</strain>
    </source>
</reference>
<keyword evidence="3" id="KW-0460">Magnesium</keyword>
<dbReference type="SUPFAM" id="SSF56784">
    <property type="entry name" value="HAD-like"/>
    <property type="match status" value="1"/>
</dbReference>
<proteinExistence type="predicted"/>
<dbReference type="PRINTS" id="PR00413">
    <property type="entry name" value="HADHALOGNASE"/>
</dbReference>
<evidence type="ECO:0000256" key="2">
    <source>
        <dbReference type="ARBA" id="ARBA00022801"/>
    </source>
</evidence>
<dbReference type="SFLD" id="SFLDS00003">
    <property type="entry name" value="Haloacid_Dehalogenase"/>
    <property type="match status" value="1"/>
</dbReference>
<comment type="cofactor">
    <cofactor evidence="1">
        <name>Mg(2+)</name>
        <dbReference type="ChEBI" id="CHEBI:18420"/>
    </cofactor>
</comment>